<keyword evidence="9 12" id="KW-1133">Transmembrane helix</keyword>
<evidence type="ECO:0000256" key="4">
    <source>
        <dbReference type="ARBA" id="ARBA00022692"/>
    </source>
</evidence>
<evidence type="ECO:0000256" key="12">
    <source>
        <dbReference type="SAM" id="Phobius"/>
    </source>
</evidence>
<evidence type="ECO:0000256" key="5">
    <source>
        <dbReference type="ARBA" id="ARBA00022737"/>
    </source>
</evidence>
<dbReference type="GO" id="GO:0006888">
    <property type="term" value="P:endoplasmic reticulum to Golgi vesicle-mediated transport"/>
    <property type="evidence" value="ECO:0007669"/>
    <property type="project" value="TreeGrafter"/>
</dbReference>
<feature type="region of interest" description="Disordered" evidence="11">
    <location>
        <begin position="104"/>
        <end position="208"/>
    </location>
</feature>
<keyword evidence="2" id="KW-0813">Transport</keyword>
<dbReference type="GO" id="GO:0015031">
    <property type="term" value="P:protein transport"/>
    <property type="evidence" value="ECO:0007669"/>
    <property type="project" value="UniProtKB-KW"/>
</dbReference>
<keyword evidence="6" id="KW-0256">Endoplasmic reticulum</keyword>
<keyword evidence="10 12" id="KW-0472">Membrane</keyword>
<dbReference type="SUPFAM" id="SSF50998">
    <property type="entry name" value="Quinoprotein alcohol dehydrogenase-like"/>
    <property type="match status" value="1"/>
</dbReference>
<keyword evidence="5" id="KW-0677">Repeat</keyword>
<keyword evidence="7" id="KW-0931">ER-Golgi transport</keyword>
<dbReference type="Pfam" id="PF00400">
    <property type="entry name" value="WD40"/>
    <property type="match status" value="1"/>
</dbReference>
<evidence type="ECO:0000256" key="3">
    <source>
        <dbReference type="ARBA" id="ARBA00022574"/>
    </source>
</evidence>
<keyword evidence="8" id="KW-0653">Protein transport</keyword>
<dbReference type="InterPro" id="IPR011047">
    <property type="entry name" value="Quinoprotein_ADH-like_sf"/>
</dbReference>
<evidence type="ECO:0000256" key="9">
    <source>
        <dbReference type="ARBA" id="ARBA00022989"/>
    </source>
</evidence>
<feature type="compositionally biased region" description="Basic residues" evidence="11">
    <location>
        <begin position="125"/>
        <end position="137"/>
    </location>
</feature>
<evidence type="ECO:0000256" key="1">
    <source>
        <dbReference type="ARBA" id="ARBA00004389"/>
    </source>
</evidence>
<feature type="transmembrane region" description="Helical" evidence="12">
    <location>
        <begin position="461"/>
        <end position="484"/>
    </location>
</feature>
<sequence>MAVNSELLARVNFPLYCVRMLSDTHFLVGGGGGGANTGVANGVEIFCLKHDGEDCTAELVTKYDTGKDSVMSCCSFRQGLKTFVAVGAEEKVKLLELRMKLKRSSDEGEVVSRTNSFSEGGLAGRGRHSSVRQRRRSSCVDTHPLDVNPLGGEGSPRPSPTTAEVLEDPFPPSDVPPSEGTRGRPRSTSVGSSLRKPSPPPSKDDKKVVYDVTPGLSTVTDFSHKDPYQKVVGCDPSPKPTWLVTGGADGHLRKWNVSDLEKVWDVEAHTKEIDDVDVSDDGERIVTVIKDEIARVWCVETGKKLAEITFRPDPQVKYLFKRAKFAPIPDRKSDSNACFLISGHNPIGKSSLPAYIAQWNGVTFDARKRVKFNETISALATSPDGTFVAVGSMFTGSVAVYVAFSLQQVQLVKNTHKSFVTGLAFVPRAMTYLTGPYEASVVSISVDNAIKVVHVKERRSVTVGLATTVSLLALVGTFVGLRLAERSGVFLVN</sequence>
<keyword evidence="4 12" id="KW-0812">Transmembrane</keyword>
<dbReference type="InterPro" id="IPR001680">
    <property type="entry name" value="WD40_rpt"/>
</dbReference>
<feature type="transmembrane region" description="Helical" evidence="12">
    <location>
        <begin position="385"/>
        <end position="404"/>
    </location>
</feature>
<comment type="subcellular location">
    <subcellularLocation>
        <location evidence="1">Endoplasmic reticulum membrane</location>
        <topology evidence="1">Single-pass membrane protein</topology>
    </subcellularLocation>
</comment>
<evidence type="ECO:0000256" key="7">
    <source>
        <dbReference type="ARBA" id="ARBA00022892"/>
    </source>
</evidence>
<evidence type="ECO:0000256" key="6">
    <source>
        <dbReference type="ARBA" id="ARBA00022824"/>
    </source>
</evidence>
<dbReference type="PROSITE" id="PS50082">
    <property type="entry name" value="WD_REPEATS_2"/>
    <property type="match status" value="1"/>
</dbReference>
<evidence type="ECO:0000256" key="2">
    <source>
        <dbReference type="ARBA" id="ARBA00022448"/>
    </source>
</evidence>
<name>A0A7R8W2S4_9CRUS</name>
<dbReference type="SMART" id="SM00320">
    <property type="entry name" value="WD40"/>
    <property type="match status" value="5"/>
</dbReference>
<evidence type="ECO:0000256" key="10">
    <source>
        <dbReference type="ARBA" id="ARBA00023136"/>
    </source>
</evidence>
<dbReference type="InterPro" id="IPR045260">
    <property type="entry name" value="Sec12-like"/>
</dbReference>
<keyword evidence="3" id="KW-0853">WD repeat</keyword>
<protein>
    <submittedName>
        <fullName evidence="13">Uncharacterized protein</fullName>
    </submittedName>
</protein>
<evidence type="ECO:0000313" key="13">
    <source>
        <dbReference type="EMBL" id="CAD7223289.1"/>
    </source>
</evidence>
<dbReference type="InterPro" id="IPR015943">
    <property type="entry name" value="WD40/YVTN_repeat-like_dom_sf"/>
</dbReference>
<organism evidence="13">
    <name type="scientific">Cyprideis torosa</name>
    <dbReference type="NCBI Taxonomy" id="163714"/>
    <lineage>
        <taxon>Eukaryota</taxon>
        <taxon>Metazoa</taxon>
        <taxon>Ecdysozoa</taxon>
        <taxon>Arthropoda</taxon>
        <taxon>Crustacea</taxon>
        <taxon>Oligostraca</taxon>
        <taxon>Ostracoda</taxon>
        <taxon>Podocopa</taxon>
        <taxon>Podocopida</taxon>
        <taxon>Cytherocopina</taxon>
        <taxon>Cytheroidea</taxon>
        <taxon>Cytherideidae</taxon>
        <taxon>Cyprideis</taxon>
    </lineage>
</organism>
<dbReference type="OrthoDB" id="2013972at2759"/>
<gene>
    <name evidence="13" type="ORF">CTOB1V02_LOCUS1279</name>
</gene>
<dbReference type="PANTHER" id="PTHR23284:SF0">
    <property type="entry name" value="PROLACTIN REGULATORY ELEMENT-BINDING PROTEIN"/>
    <property type="match status" value="1"/>
</dbReference>
<dbReference type="GO" id="GO:0005789">
    <property type="term" value="C:endoplasmic reticulum membrane"/>
    <property type="evidence" value="ECO:0007669"/>
    <property type="project" value="UniProtKB-SubCell"/>
</dbReference>
<dbReference type="AlphaFoldDB" id="A0A7R8W2S4"/>
<dbReference type="PANTHER" id="PTHR23284">
    <property type="entry name" value="PROLACTIN REGULATORY ELEMENT BINDING PROTEIN"/>
    <property type="match status" value="1"/>
</dbReference>
<dbReference type="GO" id="GO:0005085">
    <property type="term" value="F:guanyl-nucleotide exchange factor activity"/>
    <property type="evidence" value="ECO:0007669"/>
    <property type="project" value="InterPro"/>
</dbReference>
<evidence type="ECO:0000256" key="11">
    <source>
        <dbReference type="SAM" id="MobiDB-lite"/>
    </source>
</evidence>
<evidence type="ECO:0000256" key="8">
    <source>
        <dbReference type="ARBA" id="ARBA00022927"/>
    </source>
</evidence>
<dbReference type="GO" id="GO:0003400">
    <property type="term" value="P:regulation of COPII vesicle coating"/>
    <property type="evidence" value="ECO:0007669"/>
    <property type="project" value="TreeGrafter"/>
</dbReference>
<proteinExistence type="predicted"/>
<dbReference type="EMBL" id="OB660179">
    <property type="protein sequence ID" value="CAD7223289.1"/>
    <property type="molecule type" value="Genomic_DNA"/>
</dbReference>
<reference evidence="13" key="1">
    <citation type="submission" date="2020-11" db="EMBL/GenBank/DDBJ databases">
        <authorList>
            <person name="Tran Van P."/>
        </authorList>
    </citation>
    <scope>NUCLEOTIDE SEQUENCE</scope>
</reference>
<accession>A0A7R8W2S4</accession>
<dbReference type="Gene3D" id="2.130.10.10">
    <property type="entry name" value="YVTN repeat-like/Quinoprotein amine dehydrogenase"/>
    <property type="match status" value="1"/>
</dbReference>